<evidence type="ECO:0000313" key="2">
    <source>
        <dbReference type="Proteomes" id="UP000292082"/>
    </source>
</evidence>
<organism evidence="1 2">
    <name type="scientific">Dichomitus squalens</name>
    <dbReference type="NCBI Taxonomy" id="114155"/>
    <lineage>
        <taxon>Eukaryota</taxon>
        <taxon>Fungi</taxon>
        <taxon>Dikarya</taxon>
        <taxon>Basidiomycota</taxon>
        <taxon>Agaricomycotina</taxon>
        <taxon>Agaricomycetes</taxon>
        <taxon>Polyporales</taxon>
        <taxon>Polyporaceae</taxon>
        <taxon>Dichomitus</taxon>
    </lineage>
</organism>
<evidence type="ECO:0000313" key="1">
    <source>
        <dbReference type="EMBL" id="TBU59468.1"/>
    </source>
</evidence>
<protein>
    <submittedName>
        <fullName evidence="1">Uncharacterized protein</fullName>
    </submittedName>
</protein>
<keyword evidence="2" id="KW-1185">Reference proteome</keyword>
<name>A0A4V2K8C6_9APHY</name>
<reference evidence="1 2" key="1">
    <citation type="submission" date="2019-01" db="EMBL/GenBank/DDBJ databases">
        <title>Draft genome sequences of three monokaryotic isolates of the white-rot basidiomycete fungus Dichomitus squalens.</title>
        <authorList>
            <consortium name="DOE Joint Genome Institute"/>
            <person name="Lopez S.C."/>
            <person name="Andreopoulos B."/>
            <person name="Pangilinan J."/>
            <person name="Lipzen A."/>
            <person name="Riley R."/>
            <person name="Ahrendt S."/>
            <person name="Ng V."/>
            <person name="Barry K."/>
            <person name="Daum C."/>
            <person name="Grigoriev I.V."/>
            <person name="Hilden K.S."/>
            <person name="Makela M.R."/>
            <person name="de Vries R.P."/>
        </authorList>
    </citation>
    <scope>NUCLEOTIDE SEQUENCE [LARGE SCALE GENOMIC DNA]</scope>
    <source>
        <strain evidence="1 2">CBS 464.89</strain>
    </source>
</reference>
<proteinExistence type="predicted"/>
<sequence length="63" mass="6774">MVLCSVHVYHVVTMLGTMMPSSLSAHAMSCHIWNVSLQVKLWLGPGQGVGAQLAGSRLSLLRL</sequence>
<dbReference type="Proteomes" id="UP000292082">
    <property type="component" value="Unassembled WGS sequence"/>
</dbReference>
<gene>
    <name evidence="1" type="ORF">BD310DRAFT_925184</name>
</gene>
<dbReference type="EMBL" id="ML145114">
    <property type="protein sequence ID" value="TBU59468.1"/>
    <property type="molecule type" value="Genomic_DNA"/>
</dbReference>
<dbReference type="AlphaFoldDB" id="A0A4V2K8C6"/>
<accession>A0A4V2K8C6</accession>
<feature type="non-terminal residue" evidence="1">
    <location>
        <position position="63"/>
    </location>
</feature>